<sequence length="220" mass="24197">MPTYATIIDLLQMEGPGLADYVTADELDQLLDGALPHGLIADRYIGDLNGSTFANVATDEDATRADLLTWIGWELEVAAQYRAEDAAEDAAAALRAHAAAQARQERIALNGRDAIIERARENGATKDAIAKALQISRPTLDKWIQDRKDRALFNEVIYALIRRDTSQTDQAMLFEALGIRDTSGQASAFLAGLSTRTLDDLRDGERELLDRAEKRARELA</sequence>
<evidence type="ECO:0008006" key="3">
    <source>
        <dbReference type="Google" id="ProtNLM"/>
    </source>
</evidence>
<gene>
    <name evidence="1" type="ORF">SGL43_06519</name>
</gene>
<evidence type="ECO:0000313" key="2">
    <source>
        <dbReference type="Proteomes" id="UP001154015"/>
    </source>
</evidence>
<protein>
    <recommendedName>
        <fullName evidence="3">Helix-turn-helix domain-containing protein</fullName>
    </recommendedName>
</protein>
<dbReference type="Proteomes" id="UP001154015">
    <property type="component" value="Unassembled WGS sequence"/>
</dbReference>
<name>A0ABN8VCT4_STRGL</name>
<dbReference type="RefSeq" id="WP_318575440.1">
    <property type="nucleotide sequence ID" value="NZ_CAKXYP010000025.1"/>
</dbReference>
<organism evidence="1 2">
    <name type="scientific">Streptomyces globisporus</name>
    <dbReference type="NCBI Taxonomy" id="1908"/>
    <lineage>
        <taxon>Bacteria</taxon>
        <taxon>Bacillati</taxon>
        <taxon>Actinomycetota</taxon>
        <taxon>Actinomycetes</taxon>
        <taxon>Kitasatosporales</taxon>
        <taxon>Streptomycetaceae</taxon>
        <taxon>Streptomyces</taxon>
    </lineage>
</organism>
<comment type="caution">
    <text evidence="1">The sequence shown here is derived from an EMBL/GenBank/DDBJ whole genome shotgun (WGS) entry which is preliminary data.</text>
</comment>
<reference evidence="1" key="1">
    <citation type="submission" date="2022-03" db="EMBL/GenBank/DDBJ databases">
        <authorList>
            <person name="Leyn A S."/>
        </authorList>
    </citation>
    <scope>NUCLEOTIDE SEQUENCE</scope>
    <source>
        <strain evidence="1">Streptomyces globisporus 4-3</strain>
    </source>
</reference>
<accession>A0ABN8VCT4</accession>
<dbReference type="EMBL" id="CAKXYP010000025">
    <property type="protein sequence ID" value="CAH9419464.1"/>
    <property type="molecule type" value="Genomic_DNA"/>
</dbReference>
<proteinExistence type="predicted"/>
<keyword evidence="2" id="KW-1185">Reference proteome</keyword>
<evidence type="ECO:0000313" key="1">
    <source>
        <dbReference type="EMBL" id="CAH9419464.1"/>
    </source>
</evidence>